<dbReference type="SUPFAM" id="SSF52540">
    <property type="entry name" value="P-loop containing nucleoside triphosphate hydrolases"/>
    <property type="match status" value="1"/>
</dbReference>
<keyword evidence="3" id="KW-1185">Reference proteome</keyword>
<protein>
    <submittedName>
        <fullName evidence="2">ParA family protein</fullName>
    </submittedName>
</protein>
<dbReference type="RefSeq" id="WP_088355054.1">
    <property type="nucleotide sequence ID" value="NZ_CP061813.1"/>
</dbReference>
<evidence type="ECO:0000313" key="2">
    <source>
        <dbReference type="EMBL" id="QOD61025.1"/>
    </source>
</evidence>
<evidence type="ECO:0000259" key="1">
    <source>
        <dbReference type="Pfam" id="PF01656"/>
    </source>
</evidence>
<feature type="domain" description="CobQ/CobB/MinD/ParA nucleotide binding" evidence="1">
    <location>
        <begin position="5"/>
        <end position="168"/>
    </location>
</feature>
<dbReference type="EMBL" id="CP061813">
    <property type="protein sequence ID" value="QOD61025.1"/>
    <property type="molecule type" value="Genomic_DNA"/>
</dbReference>
<dbReference type="PANTHER" id="PTHR13696">
    <property type="entry name" value="P-LOOP CONTAINING NUCLEOSIDE TRIPHOSPHATE HYDROLASE"/>
    <property type="match status" value="1"/>
</dbReference>
<dbReference type="KEGG" id="phal:H9I45_00885"/>
<reference evidence="2 3" key="1">
    <citation type="journal article" date="2016" name="Int. J. Syst. Evol. Microbiol.">
        <title>Polaribacter haliotis sp. nov., isolated from the gut of abalone Haliotis discus hannai.</title>
        <authorList>
            <person name="Kim Y.O."/>
            <person name="Park I.S."/>
            <person name="Park S."/>
            <person name="Nam B.H."/>
            <person name="Park J.M."/>
            <person name="Kim D.G."/>
            <person name="Yoon J.H."/>
        </authorList>
    </citation>
    <scope>NUCLEOTIDE SEQUENCE [LARGE SCALE GENOMIC DNA]</scope>
    <source>
        <strain evidence="2 3">KCTC 52418</strain>
    </source>
</reference>
<dbReference type="OrthoDB" id="978593at2"/>
<proteinExistence type="predicted"/>
<accession>A0A7L8AG84</accession>
<name>A0A7L8AG84_9FLAO</name>
<dbReference type="Gene3D" id="3.40.50.300">
    <property type="entry name" value="P-loop containing nucleotide triphosphate hydrolases"/>
    <property type="match status" value="1"/>
</dbReference>
<dbReference type="InterPro" id="IPR050678">
    <property type="entry name" value="DNA_Partitioning_ATPase"/>
</dbReference>
<sequence length="196" mass="21780">MPKIILVTHQKGGVGKTTLTFNLAISLSKHAKILVIDLDLQGSLISLKKMVTDFEIITYQKEIINIKKMDFDFILIDTPPYLSNQLPKLISLADLILIPTKAGILDLLAVKSTIDLIEAEKKLHKALVIFNMIKANTTLTLDILIGLEEYNVPIAKTHISDLVAFTRSVLVGGVQKDRNAQKQLNNLTKEVLTKLI</sequence>
<dbReference type="AlphaFoldDB" id="A0A7L8AG84"/>
<dbReference type="InterPro" id="IPR027417">
    <property type="entry name" value="P-loop_NTPase"/>
</dbReference>
<evidence type="ECO:0000313" key="3">
    <source>
        <dbReference type="Proteomes" id="UP000516764"/>
    </source>
</evidence>
<dbReference type="CDD" id="cd02042">
    <property type="entry name" value="ParAB_family"/>
    <property type="match status" value="1"/>
</dbReference>
<dbReference type="Proteomes" id="UP000516764">
    <property type="component" value="Chromosome"/>
</dbReference>
<dbReference type="InterPro" id="IPR002586">
    <property type="entry name" value="CobQ/CobB/MinD/ParA_Nub-bd_dom"/>
</dbReference>
<dbReference type="Pfam" id="PF01656">
    <property type="entry name" value="CbiA"/>
    <property type="match status" value="1"/>
</dbReference>
<organism evidence="2 3">
    <name type="scientific">Polaribacter haliotis</name>
    <dbReference type="NCBI Taxonomy" id="1888915"/>
    <lineage>
        <taxon>Bacteria</taxon>
        <taxon>Pseudomonadati</taxon>
        <taxon>Bacteroidota</taxon>
        <taxon>Flavobacteriia</taxon>
        <taxon>Flavobacteriales</taxon>
        <taxon>Flavobacteriaceae</taxon>
    </lineage>
</organism>
<gene>
    <name evidence="2" type="ORF">H9I45_00885</name>
</gene>
<dbReference type="PANTHER" id="PTHR13696:SF99">
    <property type="entry name" value="COBYRINIC ACID AC-DIAMIDE SYNTHASE"/>
    <property type="match status" value="1"/>
</dbReference>